<dbReference type="InterPro" id="IPR040079">
    <property type="entry name" value="Glutathione_S-Trfase"/>
</dbReference>
<dbReference type="CDD" id="cd10292">
    <property type="entry name" value="GST_C_YghU_like"/>
    <property type="match status" value="1"/>
</dbReference>
<dbReference type="SFLD" id="SFLDG01151">
    <property type="entry name" value="Main.2:_Nu-like"/>
    <property type="match status" value="1"/>
</dbReference>
<dbReference type="PROSITE" id="PS50404">
    <property type="entry name" value="GST_NTER"/>
    <property type="match status" value="1"/>
</dbReference>
<protein>
    <recommendedName>
        <fullName evidence="3">thymidine kinase</fullName>
        <ecNumber evidence="3">2.7.1.21</ecNumber>
    </recommendedName>
</protein>
<keyword evidence="7" id="KW-0418">Kinase</keyword>
<comment type="similarity">
    <text evidence="1">Belongs to the GST superfamily.</text>
</comment>
<comment type="similarity">
    <text evidence="2">Belongs to the thymidine kinase family.</text>
</comment>
<evidence type="ECO:0000313" key="12">
    <source>
        <dbReference type="Proteomes" id="UP000601435"/>
    </source>
</evidence>
<dbReference type="CDD" id="cd03048">
    <property type="entry name" value="GST_N_Ure2p_like"/>
    <property type="match status" value="1"/>
</dbReference>
<dbReference type="InterPro" id="IPR036249">
    <property type="entry name" value="Thioredoxin-like_sf"/>
</dbReference>
<dbReference type="InterPro" id="IPR027417">
    <property type="entry name" value="P-loop_NTPase"/>
</dbReference>
<dbReference type="SUPFAM" id="SSF52833">
    <property type="entry name" value="Thioredoxin-like"/>
    <property type="match status" value="1"/>
</dbReference>
<evidence type="ECO:0000259" key="10">
    <source>
        <dbReference type="PROSITE" id="PS50405"/>
    </source>
</evidence>
<dbReference type="GO" id="GO:0004797">
    <property type="term" value="F:thymidine kinase activity"/>
    <property type="evidence" value="ECO:0007669"/>
    <property type="project" value="UniProtKB-EC"/>
</dbReference>
<name>A0A812U8A6_9DINO</name>
<organism evidence="11 12">
    <name type="scientific">Symbiodinium necroappetens</name>
    <dbReference type="NCBI Taxonomy" id="1628268"/>
    <lineage>
        <taxon>Eukaryota</taxon>
        <taxon>Sar</taxon>
        <taxon>Alveolata</taxon>
        <taxon>Dinophyceae</taxon>
        <taxon>Suessiales</taxon>
        <taxon>Symbiodiniaceae</taxon>
        <taxon>Symbiodinium</taxon>
    </lineage>
</organism>
<evidence type="ECO:0000256" key="3">
    <source>
        <dbReference type="ARBA" id="ARBA00012118"/>
    </source>
</evidence>
<evidence type="ECO:0000256" key="5">
    <source>
        <dbReference type="ARBA" id="ARBA00022679"/>
    </source>
</evidence>
<feature type="domain" description="GST N-terminal" evidence="9">
    <location>
        <begin position="182"/>
        <end position="269"/>
    </location>
</feature>
<dbReference type="Pfam" id="PF00265">
    <property type="entry name" value="TK"/>
    <property type="match status" value="1"/>
</dbReference>
<dbReference type="SFLD" id="SFLDG00358">
    <property type="entry name" value="Main_(cytGST)"/>
    <property type="match status" value="1"/>
</dbReference>
<accession>A0A812U8A6</accession>
<dbReference type="NCBIfam" id="NF003300">
    <property type="entry name" value="PRK04296.1-5"/>
    <property type="match status" value="1"/>
</dbReference>
<dbReference type="NCBIfam" id="NF008731">
    <property type="entry name" value="PRK11752.1"/>
    <property type="match status" value="1"/>
</dbReference>
<dbReference type="InterPro" id="IPR010987">
    <property type="entry name" value="Glutathione-S-Trfase_C-like"/>
</dbReference>
<evidence type="ECO:0000259" key="9">
    <source>
        <dbReference type="PROSITE" id="PS50404"/>
    </source>
</evidence>
<evidence type="ECO:0000256" key="6">
    <source>
        <dbReference type="ARBA" id="ARBA00022741"/>
    </source>
</evidence>
<dbReference type="GO" id="GO:0005524">
    <property type="term" value="F:ATP binding"/>
    <property type="evidence" value="ECO:0007669"/>
    <property type="project" value="UniProtKB-KW"/>
</dbReference>
<gene>
    <name evidence="11" type="primary">yghU</name>
    <name evidence="11" type="ORF">SNEC2469_LOCUS16407</name>
</gene>
<dbReference type="InterPro" id="IPR053836">
    <property type="entry name" value="Arc1-like_N"/>
</dbReference>
<evidence type="ECO:0000256" key="8">
    <source>
        <dbReference type="ARBA" id="ARBA00022840"/>
    </source>
</evidence>
<dbReference type="SFLD" id="SFLDS00019">
    <property type="entry name" value="Glutathione_Transferase_(cytos"/>
    <property type="match status" value="1"/>
</dbReference>
<dbReference type="SUPFAM" id="SSF47616">
    <property type="entry name" value="GST C-terminal domain-like"/>
    <property type="match status" value="1"/>
</dbReference>
<dbReference type="PANTHER" id="PTHR44051">
    <property type="entry name" value="GLUTATHIONE S-TRANSFERASE-RELATED"/>
    <property type="match status" value="1"/>
</dbReference>
<keyword evidence="4" id="KW-0237">DNA synthesis</keyword>
<dbReference type="GO" id="GO:0032991">
    <property type="term" value="C:protein-containing complex"/>
    <property type="evidence" value="ECO:0007669"/>
    <property type="project" value="UniProtKB-ARBA"/>
</dbReference>
<comment type="caution">
    <text evidence="11">The sequence shown here is derived from an EMBL/GenBank/DDBJ whole genome shotgun (WGS) entry which is preliminary data.</text>
</comment>
<keyword evidence="6" id="KW-0547">Nucleotide-binding</keyword>
<keyword evidence="5" id="KW-0808">Transferase</keyword>
<evidence type="ECO:0000256" key="4">
    <source>
        <dbReference type="ARBA" id="ARBA00022634"/>
    </source>
</evidence>
<dbReference type="Gene3D" id="1.20.1050.10">
    <property type="match status" value="1"/>
</dbReference>
<dbReference type="Pfam" id="PF21972">
    <property type="entry name" value="Arc1p_N_like"/>
    <property type="match status" value="1"/>
</dbReference>
<feature type="domain" description="GST C-terminal" evidence="10">
    <location>
        <begin position="272"/>
        <end position="414"/>
    </location>
</feature>
<dbReference type="PROSITE" id="PS50405">
    <property type="entry name" value="GST_CTER"/>
    <property type="match status" value="1"/>
</dbReference>
<evidence type="ECO:0000256" key="1">
    <source>
        <dbReference type="ARBA" id="ARBA00007409"/>
    </source>
</evidence>
<dbReference type="AlphaFoldDB" id="A0A812U8A6"/>
<dbReference type="SUPFAM" id="SSF57716">
    <property type="entry name" value="Glucocorticoid receptor-like (DNA-binding domain)"/>
    <property type="match status" value="1"/>
</dbReference>
<dbReference type="Gene3D" id="3.40.30.10">
    <property type="entry name" value="Glutaredoxin"/>
    <property type="match status" value="1"/>
</dbReference>
<proteinExistence type="inferred from homology"/>
<dbReference type="InterPro" id="IPR001267">
    <property type="entry name" value="Thymidine_kinase"/>
</dbReference>
<reference evidence="11" key="1">
    <citation type="submission" date="2021-02" db="EMBL/GenBank/DDBJ databases">
        <authorList>
            <person name="Dougan E. K."/>
            <person name="Rhodes N."/>
            <person name="Thang M."/>
            <person name="Chan C."/>
        </authorList>
    </citation>
    <scope>NUCLEOTIDE SEQUENCE</scope>
</reference>
<keyword evidence="12" id="KW-1185">Reference proteome</keyword>
<sequence>MNAGKSTALLQSSYNYRERGMHTLILTPEFDDRFGVGRVTSRIGIDAPASTFDHSDNLFLVVEGHHQQQVLHCVLIDEAQFLTKQQVFELGEVVDRLKIPVLAYGLRTDFRGEPFVGSQYLLAWADNLEEIKAICHCGKKATMVIRADDQGRALKDGSQVEIGGNERPTHDKDLPVGDNPLQLYSLATPNGVKVTVLLEELLALGHTGAEYDAYTINIGEGTQFSSGFVAVNPNSKIPALLDTTTSPPTRVFESGAILVYLAEKFGEFLPTDPSARAECMSWLFWQMGSAPYLGGGFGHFYAYAPEKYEYPINRFAMEVKRQLDVLNRNLAEREYLCGDDYNISDMANYAWYGNLVIGEIYSAQEFLDTASYTHVARWARQIDERPAVKRGKRVNKAWGPEEEQVIERHSASDLD</sequence>
<evidence type="ECO:0000313" key="11">
    <source>
        <dbReference type="EMBL" id="CAE7565324.1"/>
    </source>
</evidence>
<dbReference type="EMBL" id="CAJNJA010026807">
    <property type="protein sequence ID" value="CAE7565324.1"/>
    <property type="molecule type" value="Genomic_DNA"/>
</dbReference>
<dbReference type="Pfam" id="PF02798">
    <property type="entry name" value="GST_N"/>
    <property type="match status" value="1"/>
</dbReference>
<dbReference type="PANTHER" id="PTHR44051:SF22">
    <property type="entry name" value="DISULFIDE-BOND OXIDOREDUCTASE YGHU"/>
    <property type="match status" value="1"/>
</dbReference>
<evidence type="ECO:0000256" key="2">
    <source>
        <dbReference type="ARBA" id="ARBA00007587"/>
    </source>
</evidence>
<dbReference type="Gene3D" id="3.40.50.300">
    <property type="entry name" value="P-loop containing nucleotide triphosphate hydrolases"/>
    <property type="match status" value="1"/>
</dbReference>
<keyword evidence="8" id="KW-0067">ATP-binding</keyword>
<dbReference type="InterPro" id="IPR004045">
    <property type="entry name" value="Glutathione_S-Trfase_N"/>
</dbReference>
<evidence type="ECO:0000256" key="7">
    <source>
        <dbReference type="ARBA" id="ARBA00022777"/>
    </source>
</evidence>
<dbReference type="SUPFAM" id="SSF52540">
    <property type="entry name" value="P-loop containing nucleoside triphosphate hydrolases"/>
    <property type="match status" value="1"/>
</dbReference>
<dbReference type="InterPro" id="IPR036282">
    <property type="entry name" value="Glutathione-S-Trfase_C_sf"/>
</dbReference>
<dbReference type="OrthoDB" id="439028at2759"/>
<dbReference type="EC" id="2.7.1.21" evidence="3"/>
<dbReference type="Proteomes" id="UP000601435">
    <property type="component" value="Unassembled WGS sequence"/>
</dbReference>
<dbReference type="GO" id="GO:0071897">
    <property type="term" value="P:DNA biosynthetic process"/>
    <property type="evidence" value="ECO:0007669"/>
    <property type="project" value="UniProtKB-KW"/>
</dbReference>